<protein>
    <submittedName>
        <fullName evidence="6">Myo-inositol-1(Or 4)-monophosphatase</fullName>
    </submittedName>
</protein>
<dbReference type="PROSITE" id="PS00629">
    <property type="entry name" value="IMP_1"/>
    <property type="match status" value="1"/>
</dbReference>
<feature type="binding site" evidence="5">
    <location>
        <position position="70"/>
    </location>
    <ligand>
        <name>Mg(2+)</name>
        <dbReference type="ChEBI" id="CHEBI:18420"/>
        <label>1</label>
        <note>catalytic</note>
    </ligand>
</feature>
<evidence type="ECO:0000313" key="7">
    <source>
        <dbReference type="Proteomes" id="UP000248021"/>
    </source>
</evidence>
<dbReference type="OrthoDB" id="9785695at2"/>
<dbReference type="GO" id="GO:0006020">
    <property type="term" value="P:inositol metabolic process"/>
    <property type="evidence" value="ECO:0007669"/>
    <property type="project" value="TreeGrafter"/>
</dbReference>
<dbReference type="PANTHER" id="PTHR20854:SF4">
    <property type="entry name" value="INOSITOL-1-MONOPHOSPHATASE-RELATED"/>
    <property type="match status" value="1"/>
</dbReference>
<feature type="binding site" evidence="5">
    <location>
        <position position="87"/>
    </location>
    <ligand>
        <name>Mg(2+)</name>
        <dbReference type="ChEBI" id="CHEBI:18420"/>
        <label>1</label>
        <note>catalytic</note>
    </ligand>
</feature>
<name>A0A2V3UJR5_9HYPH</name>
<comment type="similarity">
    <text evidence="1">Belongs to the inositol monophosphatase superfamily.</text>
</comment>
<dbReference type="InterPro" id="IPR020583">
    <property type="entry name" value="Inositol_monoP_metal-BS"/>
</dbReference>
<reference evidence="6 7" key="1">
    <citation type="submission" date="2018-05" db="EMBL/GenBank/DDBJ databases">
        <title>Genomic Encyclopedia of Type Strains, Phase IV (KMG-IV): sequencing the most valuable type-strain genomes for metagenomic binning, comparative biology and taxonomic classification.</title>
        <authorList>
            <person name="Goeker M."/>
        </authorList>
    </citation>
    <scope>NUCLEOTIDE SEQUENCE [LARGE SCALE GENOMIC DNA]</scope>
    <source>
        <strain evidence="6 7">DSM 6462</strain>
    </source>
</reference>
<dbReference type="Gene3D" id="3.30.540.10">
    <property type="entry name" value="Fructose-1,6-Bisphosphatase, subunit A, domain 1"/>
    <property type="match status" value="1"/>
</dbReference>
<evidence type="ECO:0000256" key="3">
    <source>
        <dbReference type="ARBA" id="ARBA00022801"/>
    </source>
</evidence>
<dbReference type="GO" id="GO:0007165">
    <property type="term" value="P:signal transduction"/>
    <property type="evidence" value="ECO:0007669"/>
    <property type="project" value="TreeGrafter"/>
</dbReference>
<dbReference type="PRINTS" id="PR00377">
    <property type="entry name" value="IMPHPHTASES"/>
</dbReference>
<sequence length="244" mass="25914">MTDFQQRLGHAEQIVAACAEVALGHFRATKDLAVDFKGPRDFVSEADRQVETTAIELLAKHYPDEPLIGEEFGGHATGDYWLIDPIDGTTNFLNGLPLWGVSLAFVRNGEPVVGVIALPALDEVLSAAKTLGLRSTIDAALGLTSAECGLMGVGRNGRWAGDDRFRLEQALEASGLSVVCLGSCATSLAMVASGRMLGYVERSAKPWDVAAGIVLCEEAGIEIDARCENESVDIWAGSLVGKPR</sequence>
<evidence type="ECO:0000256" key="4">
    <source>
        <dbReference type="ARBA" id="ARBA00022842"/>
    </source>
</evidence>
<gene>
    <name evidence="6" type="ORF">C7450_101299</name>
</gene>
<feature type="binding site" evidence="5">
    <location>
        <position position="208"/>
    </location>
    <ligand>
        <name>Mg(2+)</name>
        <dbReference type="ChEBI" id="CHEBI:18420"/>
        <label>1</label>
        <note>catalytic</note>
    </ligand>
</feature>
<comment type="caution">
    <text evidence="6">The sequence shown here is derived from an EMBL/GenBank/DDBJ whole genome shotgun (WGS) entry which is preliminary data.</text>
</comment>
<comment type="cofactor">
    <cofactor evidence="5">
        <name>Mg(2+)</name>
        <dbReference type="ChEBI" id="CHEBI:18420"/>
    </cofactor>
</comment>
<feature type="binding site" evidence="5">
    <location>
        <position position="84"/>
    </location>
    <ligand>
        <name>Mg(2+)</name>
        <dbReference type="ChEBI" id="CHEBI:18420"/>
        <label>1</label>
        <note>catalytic</note>
    </ligand>
</feature>
<organism evidence="6 7">
    <name type="scientific">Chelatococcus asaccharovorans</name>
    <dbReference type="NCBI Taxonomy" id="28210"/>
    <lineage>
        <taxon>Bacteria</taxon>
        <taxon>Pseudomonadati</taxon>
        <taxon>Pseudomonadota</taxon>
        <taxon>Alphaproteobacteria</taxon>
        <taxon>Hyphomicrobiales</taxon>
        <taxon>Chelatococcaceae</taxon>
        <taxon>Chelatococcus</taxon>
    </lineage>
</organism>
<dbReference type="Pfam" id="PF00459">
    <property type="entry name" value="Inositol_P"/>
    <property type="match status" value="1"/>
</dbReference>
<evidence type="ECO:0000256" key="5">
    <source>
        <dbReference type="PIRSR" id="PIRSR600760-2"/>
    </source>
</evidence>
<dbReference type="AlphaFoldDB" id="A0A2V3UJR5"/>
<keyword evidence="7" id="KW-1185">Reference proteome</keyword>
<dbReference type="RefSeq" id="WP_110372614.1">
    <property type="nucleotide sequence ID" value="NZ_JAHBRY010000001.1"/>
</dbReference>
<evidence type="ECO:0000256" key="2">
    <source>
        <dbReference type="ARBA" id="ARBA00022723"/>
    </source>
</evidence>
<keyword evidence="4 5" id="KW-0460">Magnesium</keyword>
<dbReference type="SUPFAM" id="SSF56655">
    <property type="entry name" value="Carbohydrate phosphatase"/>
    <property type="match status" value="1"/>
</dbReference>
<dbReference type="GO" id="GO:0046872">
    <property type="term" value="F:metal ion binding"/>
    <property type="evidence" value="ECO:0007669"/>
    <property type="project" value="UniProtKB-KW"/>
</dbReference>
<dbReference type="Proteomes" id="UP000248021">
    <property type="component" value="Unassembled WGS sequence"/>
</dbReference>
<keyword evidence="3" id="KW-0378">Hydrolase</keyword>
<feature type="binding site" evidence="5">
    <location>
        <position position="86"/>
    </location>
    <ligand>
        <name>Mg(2+)</name>
        <dbReference type="ChEBI" id="CHEBI:18420"/>
        <label>1</label>
        <note>catalytic</note>
    </ligand>
</feature>
<dbReference type="PANTHER" id="PTHR20854">
    <property type="entry name" value="INOSITOL MONOPHOSPHATASE"/>
    <property type="match status" value="1"/>
</dbReference>
<evidence type="ECO:0000313" key="6">
    <source>
        <dbReference type="EMBL" id="PXW64544.1"/>
    </source>
</evidence>
<evidence type="ECO:0000256" key="1">
    <source>
        <dbReference type="ARBA" id="ARBA00009759"/>
    </source>
</evidence>
<dbReference type="EMBL" id="QJJK01000001">
    <property type="protein sequence ID" value="PXW64544.1"/>
    <property type="molecule type" value="Genomic_DNA"/>
</dbReference>
<dbReference type="Gene3D" id="3.40.190.80">
    <property type="match status" value="1"/>
</dbReference>
<keyword evidence="2 5" id="KW-0479">Metal-binding</keyword>
<dbReference type="InterPro" id="IPR000760">
    <property type="entry name" value="Inositol_monophosphatase-like"/>
</dbReference>
<accession>A0A2V3UJR5</accession>
<dbReference type="GO" id="GO:0008934">
    <property type="term" value="F:inositol monophosphate 1-phosphatase activity"/>
    <property type="evidence" value="ECO:0007669"/>
    <property type="project" value="TreeGrafter"/>
</dbReference>
<proteinExistence type="inferred from homology"/>